<name>A0AAD7HZP3_9AGAR</name>
<proteinExistence type="predicted"/>
<dbReference type="AlphaFoldDB" id="A0AAD7HZP3"/>
<reference evidence="1" key="1">
    <citation type="submission" date="2023-03" db="EMBL/GenBank/DDBJ databases">
        <title>Massive genome expansion in bonnet fungi (Mycena s.s.) driven by repeated elements and novel gene families across ecological guilds.</title>
        <authorList>
            <consortium name="Lawrence Berkeley National Laboratory"/>
            <person name="Harder C.B."/>
            <person name="Miyauchi S."/>
            <person name="Viragh M."/>
            <person name="Kuo A."/>
            <person name="Thoen E."/>
            <person name="Andreopoulos B."/>
            <person name="Lu D."/>
            <person name="Skrede I."/>
            <person name="Drula E."/>
            <person name="Henrissat B."/>
            <person name="Morin E."/>
            <person name="Kohler A."/>
            <person name="Barry K."/>
            <person name="LaButti K."/>
            <person name="Morin E."/>
            <person name="Salamov A."/>
            <person name="Lipzen A."/>
            <person name="Mereny Z."/>
            <person name="Hegedus B."/>
            <person name="Baldrian P."/>
            <person name="Stursova M."/>
            <person name="Weitz H."/>
            <person name="Taylor A."/>
            <person name="Grigoriev I.V."/>
            <person name="Nagy L.G."/>
            <person name="Martin F."/>
            <person name="Kauserud H."/>
        </authorList>
    </citation>
    <scope>NUCLEOTIDE SEQUENCE</scope>
    <source>
        <strain evidence="1">CBHHK182m</strain>
    </source>
</reference>
<keyword evidence="2" id="KW-1185">Reference proteome</keyword>
<evidence type="ECO:0000313" key="2">
    <source>
        <dbReference type="Proteomes" id="UP001215598"/>
    </source>
</evidence>
<gene>
    <name evidence="1" type="ORF">B0H16DRAFT_1468763</name>
</gene>
<evidence type="ECO:0000313" key="1">
    <source>
        <dbReference type="EMBL" id="KAJ7731966.1"/>
    </source>
</evidence>
<sequence length="818" mass="90863">MSTATAITNLGDSVYLEDFFLSGETSNIAGTSFARRYLNAGGRAHVSHVVGDVADLIPMGNRVLVVAQTAWSLPGVIFLTMNINSTTLEYPAAESLSIGDTILCRTSMMREEHRTTLGSLTTEIYARSAYDDRLTALLATIDNSALFALAVENPTCREFIMRFARESPVVHSNTGHFTPLPTEIVYHTIGYMDMKTRLKFLATCKEHQSLITALLYYDLRVLISHYHLDFREVRFMLVATATLMSGYALQHLFGRPWFKSDCLDFFALPAWKADIIRFLTQNGRYNTPVTCIPGEHYTTWVLRTRGRRIRVLECHVYPLAAILGGDHSHRMAYCDGTDVLHAYAELTLEARTLTTSGAMIIQDTLEEHVEIWRLLTKAVRHGYTWIFEYEAGHECGTVASCPASARHSRDAGWLRLRLGDTGYGRACRQPIVRWSLNGAGCSTGRLEGEPTYSIPRADGRPGMARDSDRVSERKGCADDVSHIFVVTPLLIDTTLKPIDSCYVHFLDASPGALYKFRGLASTLNWSRSSATTSTVAAPAVGFEGDGDGSAMTFIVFGVVGTQFANNKVVLTQPRWHGEGASGSLLSVRFAEQVLVLVRAVESRGLLTHFDNEEILLTTTSNHKYAAGTVVFARVELSVTNTEDITREEPGLHASCFTPSSLRAFLGFLEEASFPLTTYSEDWIWAPTTNGLLAKYLKPSGRSSAIRFSIFGIVAESERPGIVTLCRPEWDDDGSVGRELSVHYDTQLVTLSRILEDNRWEPTFRNNEIVLEHDTPADVGSVYFATATLRIKEEVEDIEHEAYVLTKWPWGAEFEGSIA</sequence>
<accession>A0AAD7HZP3</accession>
<dbReference type="EMBL" id="JARKIB010000148">
    <property type="protein sequence ID" value="KAJ7731966.1"/>
    <property type="molecule type" value="Genomic_DNA"/>
</dbReference>
<comment type="caution">
    <text evidence="1">The sequence shown here is derived from an EMBL/GenBank/DDBJ whole genome shotgun (WGS) entry which is preliminary data.</text>
</comment>
<dbReference type="Proteomes" id="UP001215598">
    <property type="component" value="Unassembled WGS sequence"/>
</dbReference>
<evidence type="ECO:0008006" key="3">
    <source>
        <dbReference type="Google" id="ProtNLM"/>
    </source>
</evidence>
<protein>
    <recommendedName>
        <fullName evidence="3">F-box domain-containing protein</fullName>
    </recommendedName>
</protein>
<organism evidence="1 2">
    <name type="scientific">Mycena metata</name>
    <dbReference type="NCBI Taxonomy" id="1033252"/>
    <lineage>
        <taxon>Eukaryota</taxon>
        <taxon>Fungi</taxon>
        <taxon>Dikarya</taxon>
        <taxon>Basidiomycota</taxon>
        <taxon>Agaricomycotina</taxon>
        <taxon>Agaricomycetes</taxon>
        <taxon>Agaricomycetidae</taxon>
        <taxon>Agaricales</taxon>
        <taxon>Marasmiineae</taxon>
        <taxon>Mycenaceae</taxon>
        <taxon>Mycena</taxon>
    </lineage>
</organism>